<feature type="transmembrane region" description="Helical" evidence="6">
    <location>
        <begin position="238"/>
        <end position="255"/>
    </location>
</feature>
<dbReference type="Proteomes" id="UP001445076">
    <property type="component" value="Unassembled WGS sequence"/>
</dbReference>
<keyword evidence="3 5" id="KW-0408">Iron</keyword>
<keyword evidence="8" id="KW-1185">Reference proteome</keyword>
<evidence type="ECO:0000256" key="6">
    <source>
        <dbReference type="SAM" id="Phobius"/>
    </source>
</evidence>
<evidence type="ECO:0000256" key="4">
    <source>
        <dbReference type="PIRSR" id="PIRSR000343-1"/>
    </source>
</evidence>
<dbReference type="PANTHER" id="PTHR10720:SF0">
    <property type="entry name" value="HEME OXYGENASE"/>
    <property type="match status" value="1"/>
</dbReference>
<feature type="binding site" evidence="4">
    <location>
        <position position="26"/>
    </location>
    <ligand>
        <name>heme b</name>
        <dbReference type="ChEBI" id="CHEBI:60344"/>
    </ligand>
</feature>
<evidence type="ECO:0000313" key="7">
    <source>
        <dbReference type="EMBL" id="KAK8735310.1"/>
    </source>
</evidence>
<dbReference type="InterPro" id="IPR002051">
    <property type="entry name" value="Haem_Oase"/>
</dbReference>
<dbReference type="PANTHER" id="PTHR10720">
    <property type="entry name" value="HEME OXYGENASE"/>
    <property type="match status" value="1"/>
</dbReference>
<accession>A0AAW0X6M5</accession>
<dbReference type="AlphaFoldDB" id="A0AAW0X6M5"/>
<evidence type="ECO:0000313" key="8">
    <source>
        <dbReference type="Proteomes" id="UP001445076"/>
    </source>
</evidence>
<dbReference type="GO" id="GO:0046872">
    <property type="term" value="F:metal ion binding"/>
    <property type="evidence" value="ECO:0007669"/>
    <property type="project" value="UniProtKB-KW"/>
</dbReference>
<organism evidence="7 8">
    <name type="scientific">Cherax quadricarinatus</name>
    <name type="common">Australian red claw crayfish</name>
    <dbReference type="NCBI Taxonomy" id="27406"/>
    <lineage>
        <taxon>Eukaryota</taxon>
        <taxon>Metazoa</taxon>
        <taxon>Ecdysozoa</taxon>
        <taxon>Arthropoda</taxon>
        <taxon>Crustacea</taxon>
        <taxon>Multicrustacea</taxon>
        <taxon>Malacostraca</taxon>
        <taxon>Eumalacostraca</taxon>
        <taxon>Eucarida</taxon>
        <taxon>Decapoda</taxon>
        <taxon>Pleocyemata</taxon>
        <taxon>Astacidea</taxon>
        <taxon>Parastacoidea</taxon>
        <taxon>Parastacidae</taxon>
        <taxon>Cherax</taxon>
    </lineage>
</organism>
<feature type="non-terminal residue" evidence="7">
    <location>
        <position position="1"/>
    </location>
</feature>
<keyword evidence="1 4" id="KW-0349">Heme</keyword>
<evidence type="ECO:0000256" key="2">
    <source>
        <dbReference type="ARBA" id="ARBA00022723"/>
    </source>
</evidence>
<dbReference type="EMBL" id="JARKIK010000048">
    <property type="protein sequence ID" value="KAK8735310.1"/>
    <property type="molecule type" value="Genomic_DNA"/>
</dbReference>
<protein>
    <recommendedName>
        <fullName evidence="9">Heme oxygenase</fullName>
    </recommendedName>
</protein>
<feature type="transmembrane region" description="Helical" evidence="6">
    <location>
        <begin position="132"/>
        <end position="152"/>
    </location>
</feature>
<keyword evidence="6" id="KW-0472">Membrane</keyword>
<feature type="binding site" description="axial binding residue" evidence="5">
    <location>
        <position position="33"/>
    </location>
    <ligand>
        <name>heme b</name>
        <dbReference type="ChEBI" id="CHEBI:60344"/>
    </ligand>
    <ligandPart>
        <name>Fe</name>
        <dbReference type="ChEBI" id="CHEBI:18248"/>
    </ligandPart>
</feature>
<dbReference type="SUPFAM" id="SSF48613">
    <property type="entry name" value="Heme oxygenase-like"/>
    <property type="match status" value="1"/>
</dbReference>
<dbReference type="Gene3D" id="1.20.910.10">
    <property type="entry name" value="Heme oxygenase-like"/>
    <property type="match status" value="1"/>
</dbReference>
<reference evidence="7 8" key="1">
    <citation type="journal article" date="2024" name="BMC Genomics">
        <title>Genome assembly of redclaw crayfish (Cherax quadricarinatus) provides insights into its immune adaptation and hypoxia tolerance.</title>
        <authorList>
            <person name="Liu Z."/>
            <person name="Zheng J."/>
            <person name="Li H."/>
            <person name="Fang K."/>
            <person name="Wang S."/>
            <person name="He J."/>
            <person name="Zhou D."/>
            <person name="Weng S."/>
            <person name="Chi M."/>
            <person name="Gu Z."/>
            <person name="He J."/>
            <person name="Li F."/>
            <person name="Wang M."/>
        </authorList>
    </citation>
    <scope>NUCLEOTIDE SEQUENCE [LARGE SCALE GENOMIC DNA]</scope>
    <source>
        <strain evidence="7">ZL_2023a</strain>
    </source>
</reference>
<dbReference type="GO" id="GO:0006788">
    <property type="term" value="P:heme oxidation"/>
    <property type="evidence" value="ECO:0007669"/>
    <property type="project" value="InterPro"/>
</dbReference>
<dbReference type="InterPro" id="IPR016084">
    <property type="entry name" value="Haem_Oase-like_multi-hlx"/>
</dbReference>
<evidence type="ECO:0000256" key="5">
    <source>
        <dbReference type="PIRSR" id="PIRSR000343-2"/>
    </source>
</evidence>
<dbReference type="CDD" id="cd19165">
    <property type="entry name" value="HemeO"/>
    <property type="match status" value="1"/>
</dbReference>
<dbReference type="PIRSF" id="PIRSF000343">
    <property type="entry name" value="Haem_Oase"/>
    <property type="match status" value="1"/>
</dbReference>
<evidence type="ECO:0008006" key="9">
    <source>
        <dbReference type="Google" id="ProtNLM"/>
    </source>
</evidence>
<evidence type="ECO:0000256" key="1">
    <source>
        <dbReference type="ARBA" id="ARBA00022617"/>
    </source>
</evidence>
<dbReference type="Pfam" id="PF01126">
    <property type="entry name" value="Heme_oxygenase"/>
    <property type="match status" value="1"/>
</dbReference>
<dbReference type="PRINTS" id="PR00088">
    <property type="entry name" value="HAEMOXYGNASE"/>
</dbReference>
<name>A0AAW0X6M5_CHEQU</name>
<keyword evidence="2 5" id="KW-0479">Metal-binding</keyword>
<dbReference type="InterPro" id="IPR016053">
    <property type="entry name" value="Haem_Oase-like"/>
</dbReference>
<keyword evidence="6" id="KW-1133">Transmembrane helix</keyword>
<keyword evidence="6" id="KW-0812">Transmembrane</keyword>
<feature type="binding site" evidence="4">
    <location>
        <position position="139"/>
    </location>
    <ligand>
        <name>heme b</name>
        <dbReference type="ChEBI" id="CHEBI:60344"/>
    </ligand>
</feature>
<sequence length="261" mass="29808">QQEVQVKVCINGMSSEADVPFTKQMRNATREIHSVSDALINAKLGIAMSEDRVWAEGLLIFYEVFKYLEGALDRHSHSLIGELDIPGIRRTEAFEKDLAYYIGADWKKDYTPRECVCQYLKHLKKLENENPYLLMAYIYHLYMGLLSGGQILRRKKVLLQKLRFFRKDTVEGMAVTEIADGSVFKIKRQMTEAMNHIAGEMDEDTRQKLLEESKMVFILNNKIVHSIEGAGAIVTVKLIKLGIFGVLAALLFTYLKKLLKG</sequence>
<evidence type="ECO:0000256" key="3">
    <source>
        <dbReference type="ARBA" id="ARBA00023004"/>
    </source>
</evidence>
<gene>
    <name evidence="7" type="ORF">OTU49_005613</name>
</gene>
<dbReference type="GO" id="GO:0004392">
    <property type="term" value="F:heme oxygenase (decyclizing) activity"/>
    <property type="evidence" value="ECO:0007669"/>
    <property type="project" value="InterPro"/>
</dbReference>
<comment type="caution">
    <text evidence="7">The sequence shown here is derived from an EMBL/GenBank/DDBJ whole genome shotgun (WGS) entry which is preliminary data.</text>
</comment>
<proteinExistence type="predicted"/>